<name>A0A7K1SF43_9BACT</name>
<accession>A0A7K1SF43</accession>
<evidence type="ECO:0000313" key="1">
    <source>
        <dbReference type="EMBL" id="MVM32328.1"/>
    </source>
</evidence>
<sequence>MDTLDPFIRHIQARVALTDEELQEMLAAFKLKKVKKKQFIIQPDFVAAHRNYVVQGALRSYVVDQNGVEHTVQFALEDWWISDYNSYLYQKPATLFVVAIEDSTLVQIDYATEQRLKASNHKFETFFRIGAERTAAYHQRRIVSALTRTAEERYNEFLEAYPTAAQRLPQYAIASYLGMTTEFLSKIRHDKVKRKS</sequence>
<dbReference type="SUPFAM" id="SSF51206">
    <property type="entry name" value="cAMP-binding domain-like"/>
    <property type="match status" value="1"/>
</dbReference>
<keyword evidence="2" id="KW-1185">Reference proteome</keyword>
<dbReference type="AlphaFoldDB" id="A0A7K1SF43"/>
<evidence type="ECO:0000313" key="2">
    <source>
        <dbReference type="Proteomes" id="UP000436006"/>
    </source>
</evidence>
<dbReference type="EMBL" id="WPIN01000007">
    <property type="protein sequence ID" value="MVM32328.1"/>
    <property type="molecule type" value="Genomic_DNA"/>
</dbReference>
<protein>
    <submittedName>
        <fullName evidence="1">Cyclic nucleotide-binding domain-containing protein</fullName>
    </submittedName>
</protein>
<proteinExistence type="predicted"/>
<organism evidence="1 2">
    <name type="scientific">Spirosoma arboris</name>
    <dbReference type="NCBI Taxonomy" id="2682092"/>
    <lineage>
        <taxon>Bacteria</taxon>
        <taxon>Pseudomonadati</taxon>
        <taxon>Bacteroidota</taxon>
        <taxon>Cytophagia</taxon>
        <taxon>Cytophagales</taxon>
        <taxon>Cytophagaceae</taxon>
        <taxon>Spirosoma</taxon>
    </lineage>
</organism>
<dbReference type="InterPro" id="IPR014710">
    <property type="entry name" value="RmlC-like_jellyroll"/>
</dbReference>
<gene>
    <name evidence="1" type="ORF">GO755_19935</name>
</gene>
<dbReference type="RefSeq" id="WP_157587053.1">
    <property type="nucleotide sequence ID" value="NZ_WPIN01000007.1"/>
</dbReference>
<dbReference type="Proteomes" id="UP000436006">
    <property type="component" value="Unassembled WGS sequence"/>
</dbReference>
<comment type="caution">
    <text evidence="1">The sequence shown here is derived from an EMBL/GenBank/DDBJ whole genome shotgun (WGS) entry which is preliminary data.</text>
</comment>
<reference evidence="1 2" key="1">
    <citation type="submission" date="2019-12" db="EMBL/GenBank/DDBJ databases">
        <title>Spirosoma sp. HMF4905 genome sequencing and assembly.</title>
        <authorList>
            <person name="Kang H."/>
            <person name="Cha I."/>
            <person name="Kim H."/>
            <person name="Joh K."/>
        </authorList>
    </citation>
    <scope>NUCLEOTIDE SEQUENCE [LARGE SCALE GENOMIC DNA]</scope>
    <source>
        <strain evidence="1 2">HMF4905</strain>
    </source>
</reference>
<dbReference type="InterPro" id="IPR018490">
    <property type="entry name" value="cNMP-bd_dom_sf"/>
</dbReference>
<dbReference type="Gene3D" id="2.60.120.10">
    <property type="entry name" value="Jelly Rolls"/>
    <property type="match status" value="1"/>
</dbReference>